<organism evidence="2 3">
    <name type="scientific">Sphingopyxis macrogoltabida</name>
    <name type="common">Sphingomonas macrogoltabidus</name>
    <dbReference type="NCBI Taxonomy" id="33050"/>
    <lineage>
        <taxon>Bacteria</taxon>
        <taxon>Pseudomonadati</taxon>
        <taxon>Pseudomonadota</taxon>
        <taxon>Alphaproteobacteria</taxon>
        <taxon>Sphingomonadales</taxon>
        <taxon>Sphingomonadaceae</taxon>
        <taxon>Sphingopyxis</taxon>
    </lineage>
</organism>
<sequence>MKSPLAAPLCALLLLAGCSGEPQSEAKTPPAKTETAEKKLPDTGGDTPIELKAIGKGELLALKGELGCSFTVKGQDGAALVAKADVGADALTEGAVKIGDRVQRVAGSGGFGALEKGMELSGPGLKLAVERTSEMSKKTGNEQTVYPAKLVASRTYGGEQSFDGEWACGA</sequence>
<dbReference type="PATRIC" id="fig|33050.5.peg.1324"/>
<name>A0A0N9UWQ2_SPHMC</name>
<reference evidence="2 3" key="1">
    <citation type="journal article" date="2015" name="Genome Announc.">
        <title>Complete Genome Sequence of Polypropylene Glycol- and Polyethylene Glycol-Degrading Sphingopyxis macrogoltabida Strain EY-1.</title>
        <authorList>
            <person name="Ohtsubo Y."/>
            <person name="Nagata Y."/>
            <person name="Numata M."/>
            <person name="Tsuchikane K."/>
            <person name="Hosoyama A."/>
            <person name="Yamazoe A."/>
            <person name="Tsuda M."/>
            <person name="Fujita N."/>
            <person name="Kawai F."/>
        </authorList>
    </citation>
    <scope>NUCLEOTIDE SEQUENCE [LARGE SCALE GENOMIC DNA]</scope>
    <source>
        <strain evidence="2 3">EY-1</strain>
    </source>
</reference>
<dbReference type="Proteomes" id="UP000058074">
    <property type="component" value="Chromosome"/>
</dbReference>
<dbReference type="PROSITE" id="PS51257">
    <property type="entry name" value="PROKAR_LIPOPROTEIN"/>
    <property type="match status" value="1"/>
</dbReference>
<gene>
    <name evidence="2" type="ORF">AN936_06355</name>
</gene>
<accession>A0A0N9UWQ2</accession>
<protein>
    <submittedName>
        <fullName evidence="2">Uncharacterized protein</fullName>
    </submittedName>
</protein>
<dbReference type="RefSeq" id="WP_054587387.1">
    <property type="nucleotide sequence ID" value="NZ_CP012700.1"/>
</dbReference>
<feature type="region of interest" description="Disordered" evidence="1">
    <location>
        <begin position="20"/>
        <end position="47"/>
    </location>
</feature>
<proteinExistence type="predicted"/>
<dbReference type="OrthoDB" id="7449183at2"/>
<dbReference type="KEGG" id="smag:AN936_06355"/>
<dbReference type="AlphaFoldDB" id="A0A0N9UWQ2"/>
<evidence type="ECO:0000313" key="2">
    <source>
        <dbReference type="EMBL" id="ALH80000.1"/>
    </source>
</evidence>
<dbReference type="EMBL" id="CP012700">
    <property type="protein sequence ID" value="ALH80000.1"/>
    <property type="molecule type" value="Genomic_DNA"/>
</dbReference>
<evidence type="ECO:0000256" key="1">
    <source>
        <dbReference type="SAM" id="MobiDB-lite"/>
    </source>
</evidence>
<evidence type="ECO:0000313" key="3">
    <source>
        <dbReference type="Proteomes" id="UP000058074"/>
    </source>
</evidence>